<comment type="caution">
    <text evidence="2">The sequence shown here is derived from an EMBL/GenBank/DDBJ whole genome shotgun (WGS) entry which is preliminary data.</text>
</comment>
<evidence type="ECO:0008006" key="4">
    <source>
        <dbReference type="Google" id="ProtNLM"/>
    </source>
</evidence>
<keyword evidence="3" id="KW-1185">Reference proteome</keyword>
<accession>A0ABN0UWI6</accession>
<name>A0ABN0UWI6_9ACTN</name>
<dbReference type="Proteomes" id="UP001500967">
    <property type="component" value="Unassembled WGS sequence"/>
</dbReference>
<gene>
    <name evidence="2" type="ORF">GCM10009539_57410</name>
</gene>
<reference evidence="2 3" key="1">
    <citation type="journal article" date="2019" name="Int. J. Syst. Evol. Microbiol.">
        <title>The Global Catalogue of Microorganisms (GCM) 10K type strain sequencing project: providing services to taxonomists for standard genome sequencing and annotation.</title>
        <authorList>
            <consortium name="The Broad Institute Genomics Platform"/>
            <consortium name="The Broad Institute Genome Sequencing Center for Infectious Disease"/>
            <person name="Wu L."/>
            <person name="Ma J."/>
        </authorList>
    </citation>
    <scope>NUCLEOTIDE SEQUENCE [LARGE SCALE GENOMIC DNA]</scope>
    <source>
        <strain evidence="2 3">JCM 10425</strain>
    </source>
</reference>
<evidence type="ECO:0000313" key="3">
    <source>
        <dbReference type="Proteomes" id="UP001500967"/>
    </source>
</evidence>
<proteinExistence type="predicted"/>
<feature type="region of interest" description="Disordered" evidence="1">
    <location>
        <begin position="132"/>
        <end position="194"/>
    </location>
</feature>
<sequence>MGSVMADRDETVRASLPALRRFGADVKSTGQDDLVTGLGNNFAASMSQHVLGFMGTGTGSGTYPVAPLGEAVHFGRLMADYAQAAGRFAGDAVLGLVSLGLAAEGIATQYSDGDALSSATIEQVADAFVPQLGDPQPAAESHEEKPADSKKATDDLTGHHAGAPERGERPKLPGGGPDVPDADSAEYKNRPFQL</sequence>
<feature type="compositionally biased region" description="Basic and acidic residues" evidence="1">
    <location>
        <begin position="140"/>
        <end position="171"/>
    </location>
</feature>
<evidence type="ECO:0000256" key="1">
    <source>
        <dbReference type="SAM" id="MobiDB-lite"/>
    </source>
</evidence>
<feature type="compositionally biased region" description="Basic and acidic residues" evidence="1">
    <location>
        <begin position="185"/>
        <end position="194"/>
    </location>
</feature>
<evidence type="ECO:0000313" key="2">
    <source>
        <dbReference type="EMBL" id="GAA0263798.1"/>
    </source>
</evidence>
<protein>
    <recommendedName>
        <fullName evidence="4">ESX-1 secretion-associated protein</fullName>
    </recommendedName>
</protein>
<organism evidence="2 3">
    <name type="scientific">Cryptosporangium japonicum</name>
    <dbReference type="NCBI Taxonomy" id="80872"/>
    <lineage>
        <taxon>Bacteria</taxon>
        <taxon>Bacillati</taxon>
        <taxon>Actinomycetota</taxon>
        <taxon>Actinomycetes</taxon>
        <taxon>Cryptosporangiales</taxon>
        <taxon>Cryptosporangiaceae</taxon>
        <taxon>Cryptosporangium</taxon>
    </lineage>
</organism>
<dbReference type="RefSeq" id="WP_344652032.1">
    <property type="nucleotide sequence ID" value="NZ_BAAAGX010000023.1"/>
</dbReference>
<dbReference type="EMBL" id="BAAAGX010000023">
    <property type="protein sequence ID" value="GAA0263798.1"/>
    <property type="molecule type" value="Genomic_DNA"/>
</dbReference>